<accession>A0ABY6M0P5</accession>
<evidence type="ECO:0000313" key="1">
    <source>
        <dbReference type="EMBL" id="UYW00985.1"/>
    </source>
</evidence>
<dbReference type="EMBL" id="CP081495">
    <property type="protein sequence ID" value="UYW00985.1"/>
    <property type="molecule type" value="Genomic_DNA"/>
</dbReference>
<keyword evidence="2" id="KW-1185">Reference proteome</keyword>
<evidence type="ECO:0000313" key="2">
    <source>
        <dbReference type="Proteomes" id="UP001163328"/>
    </source>
</evidence>
<organism evidence="1 2">
    <name type="scientific">Flavobacterium agricola</name>
    <dbReference type="NCBI Taxonomy" id="2870839"/>
    <lineage>
        <taxon>Bacteria</taxon>
        <taxon>Pseudomonadati</taxon>
        <taxon>Bacteroidota</taxon>
        <taxon>Flavobacteriia</taxon>
        <taxon>Flavobacteriales</taxon>
        <taxon>Flavobacteriaceae</taxon>
        <taxon>Flavobacterium</taxon>
    </lineage>
</organism>
<dbReference type="RefSeq" id="WP_264433290.1">
    <property type="nucleotide sequence ID" value="NZ_CP081495.1"/>
</dbReference>
<sequence>MHHFFYKTYLFFAKNKALGLLSALLFLVFCGYLGSRISFDENVMRILPKNEQAQLTTKVVQQLNFSDKITVLIEKDANATLDAALLLAQKFYDTIRTDSVYIENVQGFIDQEVVEETYQFVQQNLPLFLTDQDYEQLAFKVHSDSLKNQVQQNFNTLLSPNGFVASRYIQNDPLGLAFVGLKNLQNQSAGSQFIVQNGFVTSADSTQILLFITPKKVLKTPRLIHNL</sequence>
<reference evidence="1" key="1">
    <citation type="submission" date="2021-08" db="EMBL/GenBank/DDBJ databases">
        <title>Flavobacterium sp. strain CC-SYL302.</title>
        <authorList>
            <person name="Lin S.-Y."/>
            <person name="Lee T.-H."/>
            <person name="Young C.-C."/>
        </authorList>
    </citation>
    <scope>NUCLEOTIDE SEQUENCE</scope>
    <source>
        <strain evidence="1">CC-SYL302</strain>
    </source>
</reference>
<evidence type="ECO:0008006" key="3">
    <source>
        <dbReference type="Google" id="ProtNLM"/>
    </source>
</evidence>
<protein>
    <recommendedName>
        <fullName evidence="3">AcrB/AcrD/AcrF family protein</fullName>
    </recommendedName>
</protein>
<name>A0ABY6M0P5_9FLAO</name>
<proteinExistence type="predicted"/>
<dbReference type="Proteomes" id="UP001163328">
    <property type="component" value="Chromosome"/>
</dbReference>
<gene>
    <name evidence="1" type="ORF">K5I29_10860</name>
</gene>